<evidence type="ECO:0000256" key="1">
    <source>
        <dbReference type="SAM" id="SignalP"/>
    </source>
</evidence>
<dbReference type="RefSeq" id="WP_006271137.1">
    <property type="nucleotide sequence ID" value="NZ_GL883077.1"/>
</dbReference>
<keyword evidence="3" id="KW-1185">Reference proteome</keyword>
<dbReference type="HOGENOM" id="CLU_2178380_0_0_5"/>
<feature type="signal peptide" evidence="1">
    <location>
        <begin position="1"/>
        <end position="19"/>
    </location>
</feature>
<evidence type="ECO:0000313" key="2">
    <source>
        <dbReference type="EMBL" id="EGF91969.1"/>
    </source>
</evidence>
<proteinExistence type="predicted"/>
<dbReference type="Proteomes" id="UP000006512">
    <property type="component" value="Unassembled WGS sequence"/>
</dbReference>
<accession>F4QJL8</accession>
<dbReference type="OrthoDB" id="9839253at2"/>
<name>F4QJL8_9CAUL</name>
<dbReference type="EMBL" id="GL883077">
    <property type="protein sequence ID" value="EGF91969.1"/>
    <property type="molecule type" value="Genomic_DNA"/>
</dbReference>
<protein>
    <submittedName>
        <fullName evidence="2">Uncharacterized protein</fullName>
    </submittedName>
</protein>
<feature type="chain" id="PRO_5003314170" evidence="1">
    <location>
        <begin position="20"/>
        <end position="109"/>
    </location>
</feature>
<keyword evidence="1" id="KW-0732">Signal</keyword>
<sequence>MKTVLVALVLALTAAPVLADTVTSDDERIEVTKQDKKLIPVVEDYVSNSRGWDSADYTVQFYRHEDDKVVFSVWYESGDSARTIVYNNARSFRAVVNPKTKKVESERFF</sequence>
<dbReference type="AlphaFoldDB" id="F4QJL8"/>
<gene>
    <name evidence="2" type="ORF">ABI_04010</name>
</gene>
<evidence type="ECO:0000313" key="3">
    <source>
        <dbReference type="Proteomes" id="UP000006512"/>
    </source>
</evidence>
<organism evidence="2 3">
    <name type="scientific">Asticcacaulis biprosthecium C19</name>
    <dbReference type="NCBI Taxonomy" id="715226"/>
    <lineage>
        <taxon>Bacteria</taxon>
        <taxon>Pseudomonadati</taxon>
        <taxon>Pseudomonadota</taxon>
        <taxon>Alphaproteobacteria</taxon>
        <taxon>Caulobacterales</taxon>
        <taxon>Caulobacteraceae</taxon>
        <taxon>Asticcacaulis</taxon>
    </lineage>
</organism>
<dbReference type="STRING" id="715226.ABI_04010"/>
<reference evidence="3" key="1">
    <citation type="submission" date="2011-03" db="EMBL/GenBank/DDBJ databases">
        <title>Draft genome sequence of Brevundimonas diminuta.</title>
        <authorList>
            <person name="Brown P.J.B."/>
            <person name="Buechlein A."/>
            <person name="Hemmerich C."/>
            <person name="Brun Y.V."/>
        </authorList>
    </citation>
    <scope>NUCLEOTIDE SEQUENCE [LARGE SCALE GENOMIC DNA]</scope>
    <source>
        <strain evidence="3">C19</strain>
    </source>
</reference>